<accession>A0AAD4IVD0</accession>
<evidence type="ECO:0000259" key="2">
    <source>
        <dbReference type="Pfam" id="PF26168"/>
    </source>
</evidence>
<evidence type="ECO:0000313" key="4">
    <source>
        <dbReference type="Proteomes" id="UP001190926"/>
    </source>
</evidence>
<proteinExistence type="inferred from homology"/>
<dbReference type="Gene3D" id="3.40.50.2000">
    <property type="entry name" value="Glycogen Phosphorylase B"/>
    <property type="match status" value="1"/>
</dbReference>
<gene>
    <name evidence="3" type="ORF">C2S53_008458</name>
</gene>
<dbReference type="EMBL" id="SDAM02001843">
    <property type="protein sequence ID" value="KAH6821853.1"/>
    <property type="molecule type" value="Genomic_DNA"/>
</dbReference>
<dbReference type="Pfam" id="PF26168">
    <property type="entry name" value="Glyco_transf_N"/>
    <property type="match status" value="1"/>
</dbReference>
<reference evidence="3 4" key="1">
    <citation type="journal article" date="2021" name="Nat. Commun.">
        <title>Incipient diploidization of the medicinal plant Perilla within 10,000 years.</title>
        <authorList>
            <person name="Zhang Y."/>
            <person name="Shen Q."/>
            <person name="Leng L."/>
            <person name="Zhang D."/>
            <person name="Chen S."/>
            <person name="Shi Y."/>
            <person name="Ning Z."/>
            <person name="Chen S."/>
        </authorList>
    </citation>
    <scope>NUCLEOTIDE SEQUENCE [LARGE SCALE GENOMIC DNA]</scope>
    <source>
        <strain evidence="4">cv. PC099</strain>
    </source>
</reference>
<evidence type="ECO:0000313" key="3">
    <source>
        <dbReference type="EMBL" id="KAH6821853.1"/>
    </source>
</evidence>
<dbReference type="Proteomes" id="UP001190926">
    <property type="component" value="Unassembled WGS sequence"/>
</dbReference>
<dbReference type="InterPro" id="IPR058980">
    <property type="entry name" value="Glyco_transf_N"/>
</dbReference>
<feature type="domain" description="Glycosyltransferase N-terminal" evidence="2">
    <location>
        <begin position="23"/>
        <end position="73"/>
    </location>
</feature>
<comment type="caution">
    <text evidence="3">The sequence shown here is derived from an EMBL/GenBank/DDBJ whole genome shotgun (WGS) entry which is preliminary data.</text>
</comment>
<keyword evidence="4" id="KW-1185">Reference proteome</keyword>
<comment type="similarity">
    <text evidence="1">Belongs to the UDP-glycosyltransferase family.</text>
</comment>
<name>A0AAD4IVD0_PERFH</name>
<organism evidence="3 4">
    <name type="scientific">Perilla frutescens var. hirtella</name>
    <name type="common">Perilla citriodora</name>
    <name type="synonym">Perilla setoyensis</name>
    <dbReference type="NCBI Taxonomy" id="608512"/>
    <lineage>
        <taxon>Eukaryota</taxon>
        <taxon>Viridiplantae</taxon>
        <taxon>Streptophyta</taxon>
        <taxon>Embryophyta</taxon>
        <taxon>Tracheophyta</taxon>
        <taxon>Spermatophyta</taxon>
        <taxon>Magnoliopsida</taxon>
        <taxon>eudicotyledons</taxon>
        <taxon>Gunneridae</taxon>
        <taxon>Pentapetalae</taxon>
        <taxon>asterids</taxon>
        <taxon>lamiids</taxon>
        <taxon>Lamiales</taxon>
        <taxon>Lamiaceae</taxon>
        <taxon>Nepetoideae</taxon>
        <taxon>Elsholtzieae</taxon>
        <taxon>Perilla</taxon>
    </lineage>
</organism>
<dbReference type="AlphaFoldDB" id="A0AAD4IVD0"/>
<evidence type="ECO:0000256" key="1">
    <source>
        <dbReference type="ARBA" id="ARBA00009995"/>
    </source>
</evidence>
<sequence length="97" mass="10582">MGSLIIDHQQHEETTTTATKQSSVAVVIVLLLAQGHLNQMMQLSCLISSYGLPVYYVGAAVHNCQTLVRVNSLIKPSKHCQNPFPQHLHSTISLSSS</sequence>
<protein>
    <recommendedName>
        <fullName evidence="2">Glycosyltransferase N-terminal domain-containing protein</fullName>
    </recommendedName>
</protein>